<reference evidence="1" key="1">
    <citation type="journal article" date="2023" name="G3 (Bethesda)">
        <title>A reference genome for the long-term kleptoplast-retaining sea slug Elysia crispata morphotype clarki.</title>
        <authorList>
            <person name="Eastman K.E."/>
            <person name="Pendleton A.L."/>
            <person name="Shaikh M.A."/>
            <person name="Suttiyut T."/>
            <person name="Ogas R."/>
            <person name="Tomko P."/>
            <person name="Gavelis G."/>
            <person name="Widhalm J.R."/>
            <person name="Wisecaver J.H."/>
        </authorList>
    </citation>
    <scope>NUCLEOTIDE SEQUENCE</scope>
    <source>
        <strain evidence="1">ECLA1</strain>
    </source>
</reference>
<keyword evidence="2" id="KW-1185">Reference proteome</keyword>
<proteinExistence type="predicted"/>
<organism evidence="1 2">
    <name type="scientific">Elysia crispata</name>
    <name type="common">lettuce slug</name>
    <dbReference type="NCBI Taxonomy" id="231223"/>
    <lineage>
        <taxon>Eukaryota</taxon>
        <taxon>Metazoa</taxon>
        <taxon>Spiralia</taxon>
        <taxon>Lophotrochozoa</taxon>
        <taxon>Mollusca</taxon>
        <taxon>Gastropoda</taxon>
        <taxon>Heterobranchia</taxon>
        <taxon>Euthyneura</taxon>
        <taxon>Panpulmonata</taxon>
        <taxon>Sacoglossa</taxon>
        <taxon>Placobranchoidea</taxon>
        <taxon>Plakobranchidae</taxon>
        <taxon>Elysia</taxon>
    </lineage>
</organism>
<accession>A0AAE1ANZ0</accession>
<name>A0AAE1ANZ0_9GAST</name>
<dbReference type="AlphaFoldDB" id="A0AAE1ANZ0"/>
<dbReference type="EMBL" id="JAWDGP010001486">
    <property type="protein sequence ID" value="KAK3791080.1"/>
    <property type="molecule type" value="Genomic_DNA"/>
</dbReference>
<sequence>MKSTAAADAVLIHLLARPRRKHNTHAHIQRHKKTHGSQTTSQLAHSQISLRVLLLILIPPLSPCPSRSFFSSRGYIIIMHTQLSMNDQGFVRALSLLGSVL</sequence>
<evidence type="ECO:0000313" key="2">
    <source>
        <dbReference type="Proteomes" id="UP001283361"/>
    </source>
</evidence>
<comment type="caution">
    <text evidence="1">The sequence shown here is derived from an EMBL/GenBank/DDBJ whole genome shotgun (WGS) entry which is preliminary data.</text>
</comment>
<evidence type="ECO:0000313" key="1">
    <source>
        <dbReference type="EMBL" id="KAK3791080.1"/>
    </source>
</evidence>
<gene>
    <name evidence="1" type="ORF">RRG08_010483</name>
</gene>
<dbReference type="Proteomes" id="UP001283361">
    <property type="component" value="Unassembled WGS sequence"/>
</dbReference>
<protein>
    <submittedName>
        <fullName evidence="1">Uncharacterized protein</fullName>
    </submittedName>
</protein>